<comment type="caution">
    <text evidence="1">The sequence shown here is derived from an EMBL/GenBank/DDBJ whole genome shotgun (WGS) entry which is preliminary data.</text>
</comment>
<sequence>MSDDCVRQWTRLVNLSCFELTEDAVVHIAQMPSLKRLTMNLSPWMSFECASSHIPGSYTPFANVCDFYFRSLDLRALIDFINEMKVSPKNIKLEAIEITKLEKLEDLFSALTAHATEVPLERIIIKSDHVDPYWDEGFDPNHPITLDTIRPMFRFSNLHTLNIDYLCAFSLDDEALVAIARSGAVTFVGPLESHPCRSHGKFRCAK</sequence>
<proteinExistence type="predicted"/>
<dbReference type="EMBL" id="MU266663">
    <property type="protein sequence ID" value="KAH7919408.1"/>
    <property type="molecule type" value="Genomic_DNA"/>
</dbReference>
<name>A0ACB8B3G6_9AGAM</name>
<accession>A0ACB8B3G6</accession>
<evidence type="ECO:0000313" key="2">
    <source>
        <dbReference type="Proteomes" id="UP000790709"/>
    </source>
</evidence>
<keyword evidence="2" id="KW-1185">Reference proteome</keyword>
<dbReference type="Proteomes" id="UP000790709">
    <property type="component" value="Unassembled WGS sequence"/>
</dbReference>
<organism evidence="1 2">
    <name type="scientific">Leucogyrophana mollusca</name>
    <dbReference type="NCBI Taxonomy" id="85980"/>
    <lineage>
        <taxon>Eukaryota</taxon>
        <taxon>Fungi</taxon>
        <taxon>Dikarya</taxon>
        <taxon>Basidiomycota</taxon>
        <taxon>Agaricomycotina</taxon>
        <taxon>Agaricomycetes</taxon>
        <taxon>Agaricomycetidae</taxon>
        <taxon>Boletales</taxon>
        <taxon>Boletales incertae sedis</taxon>
        <taxon>Leucogyrophana</taxon>
    </lineage>
</organism>
<evidence type="ECO:0000313" key="1">
    <source>
        <dbReference type="EMBL" id="KAH7919408.1"/>
    </source>
</evidence>
<gene>
    <name evidence="1" type="ORF">BV22DRAFT_1133855</name>
</gene>
<reference evidence="1" key="1">
    <citation type="journal article" date="2021" name="New Phytol.">
        <title>Evolutionary innovations through gain and loss of genes in the ectomycorrhizal Boletales.</title>
        <authorList>
            <person name="Wu G."/>
            <person name="Miyauchi S."/>
            <person name="Morin E."/>
            <person name="Kuo A."/>
            <person name="Drula E."/>
            <person name="Varga T."/>
            <person name="Kohler A."/>
            <person name="Feng B."/>
            <person name="Cao Y."/>
            <person name="Lipzen A."/>
            <person name="Daum C."/>
            <person name="Hundley H."/>
            <person name="Pangilinan J."/>
            <person name="Johnson J."/>
            <person name="Barry K."/>
            <person name="LaButti K."/>
            <person name="Ng V."/>
            <person name="Ahrendt S."/>
            <person name="Min B."/>
            <person name="Choi I.G."/>
            <person name="Park H."/>
            <person name="Plett J.M."/>
            <person name="Magnuson J."/>
            <person name="Spatafora J.W."/>
            <person name="Nagy L.G."/>
            <person name="Henrissat B."/>
            <person name="Grigoriev I.V."/>
            <person name="Yang Z.L."/>
            <person name="Xu J."/>
            <person name="Martin F.M."/>
        </authorList>
    </citation>
    <scope>NUCLEOTIDE SEQUENCE</scope>
    <source>
        <strain evidence="1">KUC20120723A-06</strain>
    </source>
</reference>
<protein>
    <submittedName>
        <fullName evidence="1">Uncharacterized protein</fullName>
    </submittedName>
</protein>